<dbReference type="AlphaFoldDB" id="A0A8K0SHH2"/>
<organism evidence="2 3">
    <name type="scientific">Stachybotrys elegans</name>
    <dbReference type="NCBI Taxonomy" id="80388"/>
    <lineage>
        <taxon>Eukaryota</taxon>
        <taxon>Fungi</taxon>
        <taxon>Dikarya</taxon>
        <taxon>Ascomycota</taxon>
        <taxon>Pezizomycotina</taxon>
        <taxon>Sordariomycetes</taxon>
        <taxon>Hypocreomycetidae</taxon>
        <taxon>Hypocreales</taxon>
        <taxon>Stachybotryaceae</taxon>
        <taxon>Stachybotrys</taxon>
    </lineage>
</organism>
<dbReference type="Pfam" id="PF06985">
    <property type="entry name" value="HET"/>
    <property type="match status" value="1"/>
</dbReference>
<name>A0A8K0SHH2_9HYPO</name>
<sequence length="733" mass="84046">MNEDDQRCFRDSFASPRDLKQQLIDISSLIQSKPKRPTPRFLAVTRQQHPQTPVHPDELRHFEDQDATDPSLILTLVQGELFDFRGDSDRIGCLPVSYTWQQTSDSNFAPVLIRDVDGTVRPSRAPSKILRRAVHHAATYTYLHLLWIDQECINQYDDVEKELAVQNMNSIYKMGRALFLVDLDIEDRFARCIEPHIESADFDDWSLDEVAQLAIQLSDFLDILSSNAFFQRAWITQERLCSPWGYDDEELWIMRTPWTDENPYREIPIFPSRIQTFKRRLCERLQSNRPEDILNRLQTSHNVFEVSCEIPSEAVVVRTRSFYTKSLYNCGQAMRILRGQKCTFVADKVALVTNCCSGSLTINTREIERLGLSYSACIWALAISTGEATFFCQDPECHNPEKAKRMMWAPSGATVLSDIRCTGCIKETRMEITEAGLSTTGWLFRIDRFLELAELQAKYAVDADDTCNADDTSSVDEDRVSTSESVFFEHLLTTLVSKGELALGELVWKAAKRRNRGGFYGRSVFSMPDIPLTQIIDSKTAKWIADYSTFGFKDKDAWEKDSCIDEIHYGSDPTSPELWPYILGNTEQLSGLLWIQEAVLKDGGLSVVRYESPTGERGNDEDNIAISPRAADIRSHIFAQHRNVRICRDGQLHEKLMFNPHPFDVWLRERDTHLDAPFCWAAQEQQPCVPAEANKGAVVEALEMSHVLFHIDKIKEERYVLAWPSEYSRNIWA</sequence>
<dbReference type="EMBL" id="JAGPNK010000013">
    <property type="protein sequence ID" value="KAH7309890.1"/>
    <property type="molecule type" value="Genomic_DNA"/>
</dbReference>
<comment type="caution">
    <text evidence="2">The sequence shown here is derived from an EMBL/GenBank/DDBJ whole genome shotgun (WGS) entry which is preliminary data.</text>
</comment>
<gene>
    <name evidence="2" type="ORF">B0I35DRAFT_440777</name>
</gene>
<dbReference type="InterPro" id="IPR052895">
    <property type="entry name" value="HetReg/Transcr_Mod"/>
</dbReference>
<keyword evidence="3" id="KW-1185">Reference proteome</keyword>
<dbReference type="OrthoDB" id="270167at2759"/>
<evidence type="ECO:0000259" key="1">
    <source>
        <dbReference type="Pfam" id="PF06985"/>
    </source>
</evidence>
<dbReference type="PANTHER" id="PTHR24148:SF64">
    <property type="entry name" value="HETEROKARYON INCOMPATIBILITY DOMAIN-CONTAINING PROTEIN"/>
    <property type="match status" value="1"/>
</dbReference>
<proteinExistence type="predicted"/>
<dbReference type="Proteomes" id="UP000813444">
    <property type="component" value="Unassembled WGS sequence"/>
</dbReference>
<feature type="domain" description="Heterokaryon incompatibility" evidence="1">
    <location>
        <begin position="96"/>
        <end position="238"/>
    </location>
</feature>
<protein>
    <recommendedName>
        <fullName evidence="1">Heterokaryon incompatibility domain-containing protein</fullName>
    </recommendedName>
</protein>
<evidence type="ECO:0000313" key="2">
    <source>
        <dbReference type="EMBL" id="KAH7309890.1"/>
    </source>
</evidence>
<dbReference type="PANTHER" id="PTHR24148">
    <property type="entry name" value="ANKYRIN REPEAT DOMAIN-CONTAINING PROTEIN 39 HOMOLOG-RELATED"/>
    <property type="match status" value="1"/>
</dbReference>
<dbReference type="InterPro" id="IPR010730">
    <property type="entry name" value="HET"/>
</dbReference>
<accession>A0A8K0SHH2</accession>
<reference evidence="2" key="1">
    <citation type="journal article" date="2021" name="Nat. Commun.">
        <title>Genetic determinants of endophytism in the Arabidopsis root mycobiome.</title>
        <authorList>
            <person name="Mesny F."/>
            <person name="Miyauchi S."/>
            <person name="Thiergart T."/>
            <person name="Pickel B."/>
            <person name="Atanasova L."/>
            <person name="Karlsson M."/>
            <person name="Huettel B."/>
            <person name="Barry K.W."/>
            <person name="Haridas S."/>
            <person name="Chen C."/>
            <person name="Bauer D."/>
            <person name="Andreopoulos W."/>
            <person name="Pangilinan J."/>
            <person name="LaButti K."/>
            <person name="Riley R."/>
            <person name="Lipzen A."/>
            <person name="Clum A."/>
            <person name="Drula E."/>
            <person name="Henrissat B."/>
            <person name="Kohler A."/>
            <person name="Grigoriev I.V."/>
            <person name="Martin F.M."/>
            <person name="Hacquard S."/>
        </authorList>
    </citation>
    <scope>NUCLEOTIDE SEQUENCE</scope>
    <source>
        <strain evidence="2">MPI-CAGE-CH-0235</strain>
    </source>
</reference>
<evidence type="ECO:0000313" key="3">
    <source>
        <dbReference type="Proteomes" id="UP000813444"/>
    </source>
</evidence>